<dbReference type="PANTHER" id="PTHR46177">
    <property type="entry name" value="INTEGRASE CATALYTIC DOMAIN-CONTAINING PROTEIN"/>
    <property type="match status" value="1"/>
</dbReference>
<gene>
    <name evidence="3" type="ORF">V5O48_006125</name>
</gene>
<keyword evidence="4" id="KW-1185">Reference proteome</keyword>
<dbReference type="Pfam" id="PF24764">
    <property type="entry name" value="rva_4"/>
    <property type="match status" value="1"/>
</dbReference>
<feature type="domain" description="Integrase core" evidence="2">
    <location>
        <begin position="176"/>
        <end position="355"/>
    </location>
</feature>
<feature type="non-terminal residue" evidence="3">
    <location>
        <position position="1"/>
    </location>
</feature>
<evidence type="ECO:0000313" key="3">
    <source>
        <dbReference type="EMBL" id="KAL0575853.1"/>
    </source>
</evidence>
<evidence type="ECO:0000256" key="1">
    <source>
        <dbReference type="SAM" id="MobiDB-lite"/>
    </source>
</evidence>
<evidence type="ECO:0000313" key="4">
    <source>
        <dbReference type="Proteomes" id="UP001465976"/>
    </source>
</evidence>
<comment type="caution">
    <text evidence="3">The sequence shown here is derived from an EMBL/GenBank/DDBJ whole genome shotgun (WGS) entry which is preliminary data.</text>
</comment>
<protein>
    <recommendedName>
        <fullName evidence="2">Integrase core domain-containing protein</fullName>
    </recommendedName>
</protein>
<dbReference type="Proteomes" id="UP001465976">
    <property type="component" value="Unassembled WGS sequence"/>
</dbReference>
<organism evidence="3 4">
    <name type="scientific">Marasmius crinis-equi</name>
    <dbReference type="NCBI Taxonomy" id="585013"/>
    <lineage>
        <taxon>Eukaryota</taxon>
        <taxon>Fungi</taxon>
        <taxon>Dikarya</taxon>
        <taxon>Basidiomycota</taxon>
        <taxon>Agaricomycotina</taxon>
        <taxon>Agaricomycetes</taxon>
        <taxon>Agaricomycetidae</taxon>
        <taxon>Agaricales</taxon>
        <taxon>Marasmiineae</taxon>
        <taxon>Marasmiaceae</taxon>
        <taxon>Marasmius</taxon>
    </lineage>
</organism>
<proteinExistence type="predicted"/>
<sequence length="448" mass="50670">LDITNAMSESEAVQDPVDQELEQDSDRLAFYTRNPSGKNQWGKTSPLDDELEAALRDLNGRGITSYAKIMDNLRDEGFTVGRTTLSKYIKQLGLSSPRNPSTTAEERAQLVLEYLAKDPKKRKGPHRICQEMKLDGIMVTRDFVTQTMQDHDPEGFAQRVPGKKKEIRRTPLSAIGPHEEWSMDGHDKLAAHGFEIYGIRDKWGGLWIHYRVLPSNRYAIVVGVVFLEAVKKMGGLVPVRGTTDCGSETRDACAFHGALRETFAPDLLEELVPAWNFIPSYRNITIERSWRPVFETWGVNILEFYESGLYGGDYQAGNEVHDQTKNWIWYPLVQRELDRFAYQQNNLRIRKQQTKNLPSGGTRSEFYRHPERWGGSPCGITVDIGIVDHLLEKATADGADKLMQYVDKDFEGVAEAAFDAVGRPTITLHTAWRVFRLMVAAMGAGDTN</sequence>
<dbReference type="InterPro" id="IPR058913">
    <property type="entry name" value="Integrase_dom_put"/>
</dbReference>
<accession>A0ABR3FKF8</accession>
<dbReference type="PANTHER" id="PTHR46177:SF1">
    <property type="entry name" value="INTEGRASE CATALYTIC DOMAIN-CONTAINING PROTEIN"/>
    <property type="match status" value="1"/>
</dbReference>
<reference evidence="3 4" key="1">
    <citation type="submission" date="2024-02" db="EMBL/GenBank/DDBJ databases">
        <title>A draft genome for the cacao thread blight pathogen Marasmius crinis-equi.</title>
        <authorList>
            <person name="Cohen S.P."/>
            <person name="Baruah I.K."/>
            <person name="Amoako-Attah I."/>
            <person name="Bukari Y."/>
            <person name="Meinhardt L.W."/>
            <person name="Bailey B.A."/>
        </authorList>
    </citation>
    <scope>NUCLEOTIDE SEQUENCE [LARGE SCALE GENOMIC DNA]</scope>
    <source>
        <strain evidence="3 4">GH-76</strain>
    </source>
</reference>
<feature type="region of interest" description="Disordered" evidence="1">
    <location>
        <begin position="1"/>
        <end position="20"/>
    </location>
</feature>
<evidence type="ECO:0000259" key="2">
    <source>
        <dbReference type="Pfam" id="PF24764"/>
    </source>
</evidence>
<name>A0ABR3FKF8_9AGAR</name>
<dbReference type="EMBL" id="JBAHYK010000268">
    <property type="protein sequence ID" value="KAL0575853.1"/>
    <property type="molecule type" value="Genomic_DNA"/>
</dbReference>